<dbReference type="AlphaFoldDB" id="G4TT19"/>
<comment type="caution">
    <text evidence="1">The sequence shown here is derived from an EMBL/GenBank/DDBJ whole genome shotgun (WGS) entry which is preliminary data.</text>
</comment>
<evidence type="ECO:0000313" key="2">
    <source>
        <dbReference type="Proteomes" id="UP000007148"/>
    </source>
</evidence>
<dbReference type="HOGENOM" id="CLU_057741_0_0_1"/>
<name>G4TT19_SERID</name>
<gene>
    <name evidence="1" type="ORF">PIIN_08415</name>
</gene>
<dbReference type="InParanoid" id="G4TT19"/>
<protein>
    <submittedName>
        <fullName evidence="1">Uncharacterized protein</fullName>
    </submittedName>
</protein>
<keyword evidence="2" id="KW-1185">Reference proteome</keyword>
<accession>G4TT19</accession>
<evidence type="ECO:0000313" key="1">
    <source>
        <dbReference type="EMBL" id="CCA74462.1"/>
    </source>
</evidence>
<sequence>MAMIEIQPEKESLSSLSIEEEEYEISLGITTLEEAVESYNEFIKAGDAAELARSELESWYSTAEKNTDSVAERFARGKLPPVDIKYRKATVKHQENVYAARIWLEKELPEIMSEHEERLNQTWTMSKHAIMALHRMTQSLNQGHSTCSSSIETFSPVAARANLEQRKDESLEHEAIRPAVYHNYALKGVESPVIFGADLGVIGKRLETLVEFLLEQMPASNMLISYTSLMVSPQSHEHFLQIKWKEAFEMEKESKGFATLMRKQVWSPSDLAMLLTHEFLQYSPLFPLRPGEAERFRQLAIPRARLSIMIDDYPEDEPFTPARRHEIMLKLLTIQEPPPAEFFTQIEDTASIMAQFRSKWDFKNKRPWRDGIKCIGYENGTAILRRENGAPVNADEEEAV</sequence>
<reference evidence="1 2" key="1">
    <citation type="journal article" date="2011" name="PLoS Pathog.">
        <title>Endophytic Life Strategies Decoded by Genome and Transcriptome Analyses of the Mutualistic Root Symbiont Piriformospora indica.</title>
        <authorList>
            <person name="Zuccaro A."/>
            <person name="Lahrmann U."/>
            <person name="Guldener U."/>
            <person name="Langen G."/>
            <person name="Pfiffi S."/>
            <person name="Biedenkopf D."/>
            <person name="Wong P."/>
            <person name="Samans B."/>
            <person name="Grimm C."/>
            <person name="Basiewicz M."/>
            <person name="Murat C."/>
            <person name="Martin F."/>
            <person name="Kogel K.H."/>
        </authorList>
    </citation>
    <scope>NUCLEOTIDE SEQUENCE [LARGE SCALE GENOMIC DNA]</scope>
    <source>
        <strain evidence="1 2">DSM 11827</strain>
    </source>
</reference>
<dbReference type="EMBL" id="CAFZ01000316">
    <property type="protein sequence ID" value="CCA74462.1"/>
    <property type="molecule type" value="Genomic_DNA"/>
</dbReference>
<dbReference type="Proteomes" id="UP000007148">
    <property type="component" value="Unassembled WGS sequence"/>
</dbReference>
<organism evidence="1 2">
    <name type="scientific">Serendipita indica (strain DSM 11827)</name>
    <name type="common">Root endophyte fungus</name>
    <name type="synonym">Piriformospora indica</name>
    <dbReference type="NCBI Taxonomy" id="1109443"/>
    <lineage>
        <taxon>Eukaryota</taxon>
        <taxon>Fungi</taxon>
        <taxon>Dikarya</taxon>
        <taxon>Basidiomycota</taxon>
        <taxon>Agaricomycotina</taxon>
        <taxon>Agaricomycetes</taxon>
        <taxon>Sebacinales</taxon>
        <taxon>Serendipitaceae</taxon>
        <taxon>Serendipita</taxon>
    </lineage>
</organism>
<dbReference type="OrthoDB" id="3328293at2759"/>
<proteinExistence type="predicted"/>